<dbReference type="EMBL" id="JAIVFQ010000068">
    <property type="protein sequence ID" value="MCC5603139.1"/>
    <property type="molecule type" value="Genomic_DNA"/>
</dbReference>
<dbReference type="Proteomes" id="UP001199525">
    <property type="component" value="Unassembled WGS sequence"/>
</dbReference>
<sequence length="75" mass="8806">MRQVEKHVIKEGHECFDYCIQITTVSRLLYNTAQFTQRQGFFYGWGTQTQASLDTLFKQNETPLFKRVNAESRVA</sequence>
<evidence type="ECO:0008006" key="3">
    <source>
        <dbReference type="Google" id="ProtNLM"/>
    </source>
</evidence>
<gene>
    <name evidence="1" type="ORF">LC586_29075</name>
</gene>
<reference evidence="1 2" key="1">
    <citation type="journal article" date="2021" name="Microorganisms">
        <title>Genome Evolution of Filamentous Cyanobacterium Nostoc Species: From Facultative Symbiosis to Free Living.</title>
        <authorList>
            <person name="Huo D."/>
            <person name="Li H."/>
            <person name="Cai F."/>
            <person name="Guo X."/>
            <person name="Qiao Z."/>
            <person name="Wang W."/>
            <person name="Yu G."/>
            <person name="Li R."/>
        </authorList>
    </citation>
    <scope>NUCLEOTIDE SEQUENCE [LARGE SCALE GENOMIC DNA]</scope>
    <source>
        <strain evidence="1 2">CHAB 5714</strain>
    </source>
</reference>
<accession>A0ABS8IGU3</accession>
<name>A0ABS8IGU3_9NOSO</name>
<organism evidence="1 2">
    <name type="scientific">Nostoc favosum CHAB5714</name>
    <dbReference type="NCBI Taxonomy" id="2780399"/>
    <lineage>
        <taxon>Bacteria</taxon>
        <taxon>Bacillati</taxon>
        <taxon>Cyanobacteriota</taxon>
        <taxon>Cyanophyceae</taxon>
        <taxon>Nostocales</taxon>
        <taxon>Nostocaceae</taxon>
        <taxon>Nostoc</taxon>
        <taxon>Nostoc favosum</taxon>
    </lineage>
</organism>
<evidence type="ECO:0000313" key="2">
    <source>
        <dbReference type="Proteomes" id="UP001199525"/>
    </source>
</evidence>
<evidence type="ECO:0000313" key="1">
    <source>
        <dbReference type="EMBL" id="MCC5603139.1"/>
    </source>
</evidence>
<keyword evidence="2" id="KW-1185">Reference proteome</keyword>
<dbReference type="RefSeq" id="WP_229488666.1">
    <property type="nucleotide sequence ID" value="NZ_JAIVFQ010000068.1"/>
</dbReference>
<protein>
    <recommendedName>
        <fullName evidence="3">Transposase</fullName>
    </recommendedName>
</protein>
<proteinExistence type="predicted"/>
<comment type="caution">
    <text evidence="1">The sequence shown here is derived from an EMBL/GenBank/DDBJ whole genome shotgun (WGS) entry which is preliminary data.</text>
</comment>